<proteinExistence type="predicted"/>
<reference evidence="1" key="2">
    <citation type="journal article" date="2015" name="Data Brief">
        <title>Shoot transcriptome of the giant reed, Arundo donax.</title>
        <authorList>
            <person name="Barrero R.A."/>
            <person name="Guerrero F.D."/>
            <person name="Moolhuijzen P."/>
            <person name="Goolsby J.A."/>
            <person name="Tidwell J."/>
            <person name="Bellgard S.E."/>
            <person name="Bellgard M.I."/>
        </authorList>
    </citation>
    <scope>NUCLEOTIDE SEQUENCE</scope>
    <source>
        <tissue evidence="1">Shoot tissue taken approximately 20 cm above the soil surface</tissue>
    </source>
</reference>
<organism evidence="1">
    <name type="scientific">Arundo donax</name>
    <name type="common">Giant reed</name>
    <name type="synonym">Donax arundinaceus</name>
    <dbReference type="NCBI Taxonomy" id="35708"/>
    <lineage>
        <taxon>Eukaryota</taxon>
        <taxon>Viridiplantae</taxon>
        <taxon>Streptophyta</taxon>
        <taxon>Embryophyta</taxon>
        <taxon>Tracheophyta</taxon>
        <taxon>Spermatophyta</taxon>
        <taxon>Magnoliopsida</taxon>
        <taxon>Liliopsida</taxon>
        <taxon>Poales</taxon>
        <taxon>Poaceae</taxon>
        <taxon>PACMAD clade</taxon>
        <taxon>Arundinoideae</taxon>
        <taxon>Arundineae</taxon>
        <taxon>Arundo</taxon>
    </lineage>
</organism>
<dbReference type="EMBL" id="GBRH01243836">
    <property type="protein sequence ID" value="JAD54059.1"/>
    <property type="molecule type" value="Transcribed_RNA"/>
</dbReference>
<accession>A0A0A9AQQ0</accession>
<protein>
    <submittedName>
        <fullName evidence="1">Uncharacterized protein</fullName>
    </submittedName>
</protein>
<reference evidence="1" key="1">
    <citation type="submission" date="2014-09" db="EMBL/GenBank/DDBJ databases">
        <authorList>
            <person name="Magalhaes I.L.F."/>
            <person name="Oliveira U."/>
            <person name="Santos F.R."/>
            <person name="Vidigal T.H.D.A."/>
            <person name="Brescovit A.D."/>
            <person name="Santos A.J."/>
        </authorList>
    </citation>
    <scope>NUCLEOTIDE SEQUENCE</scope>
    <source>
        <tissue evidence="1">Shoot tissue taken approximately 20 cm above the soil surface</tissue>
    </source>
</reference>
<sequence>MHSTPASGHTHQSQLTISRIALHTSRSSQGWGNQYDTITSDKKEGDITFSGLQSLSSKLLVYQHLH</sequence>
<evidence type="ECO:0000313" key="1">
    <source>
        <dbReference type="EMBL" id="JAD54059.1"/>
    </source>
</evidence>
<name>A0A0A9AQQ0_ARUDO</name>
<dbReference type="AlphaFoldDB" id="A0A0A9AQQ0"/>